<keyword evidence="5 6" id="KW-0472">Membrane</keyword>
<feature type="transmembrane region" description="Helical" evidence="6">
    <location>
        <begin position="115"/>
        <end position="132"/>
    </location>
</feature>
<feature type="transmembrane region" description="Helical" evidence="6">
    <location>
        <begin position="373"/>
        <end position="394"/>
    </location>
</feature>
<feature type="domain" description="Major facilitator superfamily (MFS) profile" evidence="7">
    <location>
        <begin position="49"/>
        <end position="467"/>
    </location>
</feature>
<comment type="subcellular location">
    <subcellularLocation>
        <location evidence="1">Membrane</location>
        <topology evidence="1">Multi-pass membrane protein</topology>
    </subcellularLocation>
</comment>
<dbReference type="InterPro" id="IPR036259">
    <property type="entry name" value="MFS_trans_sf"/>
</dbReference>
<feature type="transmembrane region" description="Helical" evidence="6">
    <location>
        <begin position="176"/>
        <end position="198"/>
    </location>
</feature>
<feature type="transmembrane region" description="Helical" evidence="6">
    <location>
        <begin position="347"/>
        <end position="367"/>
    </location>
</feature>
<dbReference type="RefSeq" id="XP_033679403.1">
    <property type="nucleotide sequence ID" value="XM_033824108.1"/>
</dbReference>
<evidence type="ECO:0000256" key="4">
    <source>
        <dbReference type="ARBA" id="ARBA00022989"/>
    </source>
</evidence>
<dbReference type="OrthoDB" id="2250022at2759"/>
<keyword evidence="9" id="KW-1185">Reference proteome</keyword>
<evidence type="ECO:0000313" key="8">
    <source>
        <dbReference type="EMBL" id="KAF2244399.1"/>
    </source>
</evidence>
<evidence type="ECO:0000256" key="1">
    <source>
        <dbReference type="ARBA" id="ARBA00004141"/>
    </source>
</evidence>
<feature type="transmembrane region" description="Helical" evidence="6">
    <location>
        <begin position="406"/>
        <end position="425"/>
    </location>
</feature>
<keyword evidence="4 6" id="KW-1133">Transmembrane helix</keyword>
<dbReference type="PANTHER" id="PTHR43791">
    <property type="entry name" value="PERMEASE-RELATED"/>
    <property type="match status" value="1"/>
</dbReference>
<feature type="transmembrane region" description="Helical" evidence="6">
    <location>
        <begin position="437"/>
        <end position="460"/>
    </location>
</feature>
<feature type="transmembrane region" description="Helical" evidence="6">
    <location>
        <begin position="285"/>
        <end position="304"/>
    </location>
</feature>
<feature type="transmembrane region" description="Helical" evidence="6">
    <location>
        <begin position="316"/>
        <end position="335"/>
    </location>
</feature>
<gene>
    <name evidence="8" type="ORF">BU26DRAFT_435096</name>
</gene>
<accession>A0A6A6I2L8</accession>
<organism evidence="8 9">
    <name type="scientific">Trematosphaeria pertusa</name>
    <dbReference type="NCBI Taxonomy" id="390896"/>
    <lineage>
        <taxon>Eukaryota</taxon>
        <taxon>Fungi</taxon>
        <taxon>Dikarya</taxon>
        <taxon>Ascomycota</taxon>
        <taxon>Pezizomycotina</taxon>
        <taxon>Dothideomycetes</taxon>
        <taxon>Pleosporomycetidae</taxon>
        <taxon>Pleosporales</taxon>
        <taxon>Massarineae</taxon>
        <taxon>Trematosphaeriaceae</taxon>
        <taxon>Trematosphaeria</taxon>
    </lineage>
</organism>
<dbReference type="PROSITE" id="PS50850">
    <property type="entry name" value="MFS"/>
    <property type="match status" value="1"/>
</dbReference>
<dbReference type="GeneID" id="54577438"/>
<dbReference type="EMBL" id="ML987203">
    <property type="protein sequence ID" value="KAF2244399.1"/>
    <property type="molecule type" value="Genomic_DNA"/>
</dbReference>
<dbReference type="SUPFAM" id="SSF103473">
    <property type="entry name" value="MFS general substrate transporter"/>
    <property type="match status" value="1"/>
</dbReference>
<reference evidence="8" key="1">
    <citation type="journal article" date="2020" name="Stud. Mycol.">
        <title>101 Dothideomycetes genomes: a test case for predicting lifestyles and emergence of pathogens.</title>
        <authorList>
            <person name="Haridas S."/>
            <person name="Albert R."/>
            <person name="Binder M."/>
            <person name="Bloem J."/>
            <person name="Labutti K."/>
            <person name="Salamov A."/>
            <person name="Andreopoulos B."/>
            <person name="Baker S."/>
            <person name="Barry K."/>
            <person name="Bills G."/>
            <person name="Bluhm B."/>
            <person name="Cannon C."/>
            <person name="Castanera R."/>
            <person name="Culley D."/>
            <person name="Daum C."/>
            <person name="Ezra D."/>
            <person name="Gonzalez J."/>
            <person name="Henrissat B."/>
            <person name="Kuo A."/>
            <person name="Liang C."/>
            <person name="Lipzen A."/>
            <person name="Lutzoni F."/>
            <person name="Magnuson J."/>
            <person name="Mondo S."/>
            <person name="Nolan M."/>
            <person name="Ohm R."/>
            <person name="Pangilinan J."/>
            <person name="Park H.-J."/>
            <person name="Ramirez L."/>
            <person name="Alfaro M."/>
            <person name="Sun H."/>
            <person name="Tritt A."/>
            <person name="Yoshinaga Y."/>
            <person name="Zwiers L.-H."/>
            <person name="Turgeon B."/>
            <person name="Goodwin S."/>
            <person name="Spatafora J."/>
            <person name="Crous P."/>
            <person name="Grigoriev I."/>
        </authorList>
    </citation>
    <scope>NUCLEOTIDE SEQUENCE</scope>
    <source>
        <strain evidence="8">CBS 122368</strain>
    </source>
</reference>
<evidence type="ECO:0000256" key="6">
    <source>
        <dbReference type="SAM" id="Phobius"/>
    </source>
</evidence>
<dbReference type="InterPro" id="IPR020846">
    <property type="entry name" value="MFS_dom"/>
</dbReference>
<evidence type="ECO:0000313" key="9">
    <source>
        <dbReference type="Proteomes" id="UP000800094"/>
    </source>
</evidence>
<dbReference type="Proteomes" id="UP000800094">
    <property type="component" value="Unassembled WGS sequence"/>
</dbReference>
<dbReference type="InterPro" id="IPR011701">
    <property type="entry name" value="MFS"/>
</dbReference>
<keyword evidence="3 6" id="KW-0812">Transmembrane</keyword>
<dbReference type="AlphaFoldDB" id="A0A6A6I2L8"/>
<name>A0A6A6I2L8_9PLEO</name>
<protein>
    <submittedName>
        <fullName evidence="8">Permease of the major facilitator superfamily</fullName>
    </submittedName>
</protein>
<evidence type="ECO:0000256" key="5">
    <source>
        <dbReference type="ARBA" id="ARBA00023136"/>
    </source>
</evidence>
<keyword evidence="2" id="KW-0813">Transport</keyword>
<dbReference type="Pfam" id="PF07690">
    <property type="entry name" value="MFS_1"/>
    <property type="match status" value="1"/>
</dbReference>
<evidence type="ECO:0000256" key="2">
    <source>
        <dbReference type="ARBA" id="ARBA00022448"/>
    </source>
</evidence>
<evidence type="ECO:0000259" key="7">
    <source>
        <dbReference type="PROSITE" id="PS50850"/>
    </source>
</evidence>
<dbReference type="FunFam" id="1.20.1250.20:FF:000013">
    <property type="entry name" value="MFS general substrate transporter"/>
    <property type="match status" value="1"/>
</dbReference>
<feature type="transmembrane region" description="Helical" evidence="6">
    <location>
        <begin position="88"/>
        <end position="108"/>
    </location>
</feature>
<dbReference type="Gene3D" id="1.20.1250.20">
    <property type="entry name" value="MFS general substrate transporter like domains"/>
    <property type="match status" value="2"/>
</dbReference>
<dbReference type="GO" id="GO:0022857">
    <property type="term" value="F:transmembrane transporter activity"/>
    <property type="evidence" value="ECO:0007669"/>
    <property type="project" value="InterPro"/>
</dbReference>
<proteinExistence type="predicted"/>
<evidence type="ECO:0000256" key="3">
    <source>
        <dbReference type="ARBA" id="ARBA00022692"/>
    </source>
</evidence>
<dbReference type="FunFam" id="1.20.1250.20:FF:000057">
    <property type="entry name" value="MFS general substrate transporter"/>
    <property type="match status" value="1"/>
</dbReference>
<dbReference type="PANTHER" id="PTHR43791:SF78">
    <property type="entry name" value="TRANSPORTER, PUTATIVE (AFU_ORTHOLOGUE AFUA_3G01370)-RELATED"/>
    <property type="match status" value="1"/>
</dbReference>
<sequence length="510" mass="56960">MAEHTFRDQELIGSEKAETAQEELLHHGQLSPEELAIEKKLRWKLDLRIMPLVILVYLMNYIDRNNYAAARLQGLEDDLNLGGDQYQVGLSILFVGYILMQVPSNLLLNYVGRPSWYLGFFTIAWGLVSALTSQVTSYGGIVACRFILGIVEAPFFAGVLFYLSKWYTKEELAKRNAIFYSGSLVSGAFGNLIAAGILNGLAGARGLSAWQWLYIIEGAITCCIGIIIVLILPDFPDTWTALSAPEKSVANRRLAIDAAEADVDLAGGMSQIHGMKLAFLDPKTYMLAIAYMGITGAAGFQNFFPTLTKTLGYNQVVSLLLVAPPYVFMVFFSYAHCYASDHLGNRFWFLTYPVFVSIAGFIIFMTTDSFGPRYFSFFLMNFVFAQNGTIYAWISNAIPRPPAKRAVALAFINSIGNSASIWTPFTYTPSSAPHYRPALGVCIGLEIIALVCFVGMRFYLQYQNRRLARLELEDSQLTERDVRRLEKTAEFEGIDIAAARAQQKGYRYML</sequence>
<dbReference type="GO" id="GO:0016020">
    <property type="term" value="C:membrane"/>
    <property type="evidence" value="ECO:0007669"/>
    <property type="project" value="UniProtKB-SubCell"/>
</dbReference>
<feature type="transmembrane region" description="Helical" evidence="6">
    <location>
        <begin position="138"/>
        <end position="164"/>
    </location>
</feature>
<feature type="transmembrane region" description="Helical" evidence="6">
    <location>
        <begin position="45"/>
        <end position="62"/>
    </location>
</feature>
<feature type="transmembrane region" description="Helical" evidence="6">
    <location>
        <begin position="210"/>
        <end position="232"/>
    </location>
</feature>